<feature type="region of interest" description="Disordered" evidence="1">
    <location>
        <begin position="1"/>
        <end position="20"/>
    </location>
</feature>
<protein>
    <submittedName>
        <fullName evidence="2">Uncharacterized protein</fullName>
    </submittedName>
</protein>
<reference evidence="2 3" key="1">
    <citation type="journal article" date="2019" name="Plant Biotechnol. J.">
        <title>The red bayberry genome and genetic basis of sex determination.</title>
        <authorList>
            <person name="Jia H.M."/>
            <person name="Jia H.J."/>
            <person name="Cai Q.L."/>
            <person name="Wang Y."/>
            <person name="Zhao H.B."/>
            <person name="Yang W.F."/>
            <person name="Wang G.Y."/>
            <person name="Li Y.H."/>
            <person name="Zhan D.L."/>
            <person name="Shen Y.T."/>
            <person name="Niu Q.F."/>
            <person name="Chang L."/>
            <person name="Qiu J."/>
            <person name="Zhao L."/>
            <person name="Xie H.B."/>
            <person name="Fu W.Y."/>
            <person name="Jin J."/>
            <person name="Li X.W."/>
            <person name="Jiao Y."/>
            <person name="Zhou C.C."/>
            <person name="Tu T."/>
            <person name="Chai C.Y."/>
            <person name="Gao J.L."/>
            <person name="Fan L.J."/>
            <person name="van de Weg E."/>
            <person name="Wang J.Y."/>
            <person name="Gao Z.S."/>
        </authorList>
    </citation>
    <scope>NUCLEOTIDE SEQUENCE [LARGE SCALE GENOMIC DNA]</scope>
    <source>
        <tissue evidence="2">Leaves</tissue>
    </source>
</reference>
<gene>
    <name evidence="2" type="ORF">CJ030_MR7G009301</name>
</gene>
<comment type="caution">
    <text evidence="2">The sequence shown here is derived from an EMBL/GenBank/DDBJ whole genome shotgun (WGS) entry which is preliminary data.</text>
</comment>
<evidence type="ECO:0000313" key="3">
    <source>
        <dbReference type="Proteomes" id="UP000516437"/>
    </source>
</evidence>
<evidence type="ECO:0000313" key="2">
    <source>
        <dbReference type="EMBL" id="KAB1206072.1"/>
    </source>
</evidence>
<name>A0A6A1V097_9ROSI</name>
<accession>A0A6A1V097</accession>
<sequence length="107" mass="11877">MEDTRTVWQPENAKRPNGLGTTVVHMSSFMDAKRKKVKIAIGMHGANDEEGEVKLEAAACDSDSLQRQGSFGGLLRPPSKWAPIVCPLRHPWTRVRGSNVWRARPGL</sequence>
<proteinExistence type="predicted"/>
<dbReference type="Proteomes" id="UP000516437">
    <property type="component" value="Chromosome 7"/>
</dbReference>
<dbReference type="EMBL" id="RXIC02000025">
    <property type="protein sequence ID" value="KAB1206072.1"/>
    <property type="molecule type" value="Genomic_DNA"/>
</dbReference>
<keyword evidence="3" id="KW-1185">Reference proteome</keyword>
<organism evidence="2 3">
    <name type="scientific">Morella rubra</name>
    <name type="common">Chinese bayberry</name>
    <dbReference type="NCBI Taxonomy" id="262757"/>
    <lineage>
        <taxon>Eukaryota</taxon>
        <taxon>Viridiplantae</taxon>
        <taxon>Streptophyta</taxon>
        <taxon>Embryophyta</taxon>
        <taxon>Tracheophyta</taxon>
        <taxon>Spermatophyta</taxon>
        <taxon>Magnoliopsida</taxon>
        <taxon>eudicotyledons</taxon>
        <taxon>Gunneridae</taxon>
        <taxon>Pentapetalae</taxon>
        <taxon>rosids</taxon>
        <taxon>fabids</taxon>
        <taxon>Fagales</taxon>
        <taxon>Myricaceae</taxon>
        <taxon>Morella</taxon>
    </lineage>
</organism>
<dbReference type="AlphaFoldDB" id="A0A6A1V097"/>
<evidence type="ECO:0000256" key="1">
    <source>
        <dbReference type="SAM" id="MobiDB-lite"/>
    </source>
</evidence>